<dbReference type="EMBL" id="LUFC02000717">
    <property type="protein sequence ID" value="KAF4494843.1"/>
    <property type="molecule type" value="Genomic_DNA"/>
</dbReference>
<dbReference type="PROSITE" id="PS50297">
    <property type="entry name" value="ANK_REP_REGION"/>
    <property type="match status" value="9"/>
</dbReference>
<keyword evidence="8" id="KW-1185">Reference proteome</keyword>
<dbReference type="SMART" id="SM00248">
    <property type="entry name" value="ANK"/>
    <property type="match status" value="17"/>
</dbReference>
<keyword evidence="2" id="KW-0677">Repeat</keyword>
<dbReference type="Proteomes" id="UP000737391">
    <property type="component" value="Unassembled WGS sequence"/>
</dbReference>
<feature type="compositionally biased region" description="Basic and acidic residues" evidence="5">
    <location>
        <begin position="2154"/>
        <end position="2163"/>
    </location>
</feature>
<dbReference type="Pfam" id="PF00023">
    <property type="entry name" value="Ank"/>
    <property type="match status" value="4"/>
</dbReference>
<evidence type="ECO:0000256" key="3">
    <source>
        <dbReference type="ARBA" id="ARBA00023043"/>
    </source>
</evidence>
<protein>
    <recommendedName>
        <fullName evidence="1">protein S-acyltransferase</fullName>
        <ecNumber evidence="1">2.3.1.225</ecNumber>
    </recommendedName>
</protein>
<dbReference type="PROSITE" id="PS50088">
    <property type="entry name" value="ANK_REPEAT"/>
    <property type="match status" value="9"/>
</dbReference>
<evidence type="ECO:0000256" key="2">
    <source>
        <dbReference type="ARBA" id="ARBA00022737"/>
    </source>
</evidence>
<dbReference type="InterPro" id="IPR002110">
    <property type="entry name" value="Ankyrin_rpt"/>
</dbReference>
<dbReference type="Pfam" id="PF12796">
    <property type="entry name" value="Ank_2"/>
    <property type="match status" value="4"/>
</dbReference>
<reference evidence="7" key="1">
    <citation type="submission" date="2020-01" db="EMBL/GenBank/DDBJ databases">
        <title>Identification and distribution of gene clusters putatively required for synthesis of sphingolipid metabolism inhibitors in phylogenetically diverse species of the filamentous fungus Fusarium.</title>
        <authorList>
            <person name="Kim H.-S."/>
            <person name="Busman M."/>
            <person name="Brown D.W."/>
            <person name="Divon H."/>
            <person name="Uhlig S."/>
            <person name="Proctor R.H."/>
        </authorList>
    </citation>
    <scope>NUCLEOTIDE SEQUENCE</scope>
    <source>
        <strain evidence="7">NRRL 31653</strain>
    </source>
</reference>
<keyword evidence="3 4" id="KW-0040">ANK repeat</keyword>
<feature type="compositionally biased region" description="Basic and acidic residues" evidence="5">
    <location>
        <begin position="380"/>
        <end position="392"/>
    </location>
</feature>
<gene>
    <name evidence="7" type="ORF">FAGAP_9025</name>
</gene>
<feature type="region of interest" description="Disordered" evidence="5">
    <location>
        <begin position="342"/>
        <end position="403"/>
    </location>
</feature>
<evidence type="ECO:0000313" key="7">
    <source>
        <dbReference type="EMBL" id="KAF4494843.1"/>
    </source>
</evidence>
<dbReference type="PRINTS" id="PR01415">
    <property type="entry name" value="ANKYRIN"/>
</dbReference>
<sequence>MTDTERDYDDDSDENTEFLDADAQLDATSVSIGLNISAGKNNEFHTRNDPSAPFQRSTITERQGIIQVQCFSREIIHGYLSPDGNNATLLVYDLHLDTTKKSRRICKAQVKFEFKSSNPGSSAPQIVKIAPHGSVSLLATSAEESKATGYGLSARASQFVSVESSAKWEKTVSQTRNGADRVAGGFLCNDYGKQVGAQWILFENKLVASGTPRFMRFAILLDRENDEDDFECKVTIDASGDWKTVLGGLAGSTSRDDPILFDPTLPPTNKLRKAYDIENLASLDLDEFVEIEFDKPLNNIVRARALPMSTIVTVSLHIPSDESQGGILGTLVNFLRNTAKSDMSESESASGPSSDDEVLSRRPSVQRQKENEVEQVESTENTKEQAEERIENVGDDTQNSGYIMPTEAETKDESLHLVWQELPSDSDTSDQSTEARLIDFVVIPGVYFNRTDKDFGPSPGSGSSAWVTKFAEEGWEKPKNAHDSCRVFRFDYDSSELFSGHRSREAIQRVALRLLNGLRSKRSSGTKKRLIYFISHDIGGTIVKDALVTASLDRSSWQDISEMTRVLIFNGCPHHQRDAADLGIRLASFLYENYTKDSGKPRPSAASISGLTKAIIQVNGLFITSHIALRSWVINLHSHGENSTGGFDAYCATLGIPLERILAAPTGMDYSPLTRYLAKIEPDVRQPKESIGPRQYAQERKLLALASPIYPLRNKVEPNPLADLPDYQAWLKSPCPQILYVHGSYRVRNVAKSVFYALEDEATKVKRRANVLYFSFDKFDVRADSIRDMIATFLAQICNHHPRLGPAINRLCSQIENEKGWTETDLIQFFEMFRISAEVEQTMIVINHFDECSKGSRKRFLDHITDKYYHGETPWKIVVTSHKPGALSEELSGLFCVPIDISSGDLTDLAVSCFETDIQALISSRGDLNFREGKIRTELDFTKKLDPAVRHILFEQLRVRDEWPDEISTDDTLRLLGLSKQLQEGEKAMVSVLDTVLKKYPDQKSLECFLSWLLYAVRPLTIWELATIFSFSEEWECSKVSPSFMAVDRLVQKIEKDFAGILEVDHNEVRFKHPGFHEIMVNGDATTQNAEDKDYPWNKIKGKAHHILLSMCLDYLSRDAVQAYVRESFVVADPATFETPPFPDRTNLASYAIQAWAHHYSLSSPLPDISALSSKKDLVQTLAKGQWCLSNPATRRSPCFQSLFPIFAGLGLPNVVEPLGSDDALRGLIEAASKGQKQVVDELLGEYDFTPDETWEVLKVASSSGSEELMNALLDKMEAKGKIPVNFEWPPVLIYRAANLGLDGFAERILSLGCPADPDVDWRNETSMQASPLYQAACHGHTNTVRVLLKHGASMEYTSLFGRNPLHKAALEGHTETVKAILEESQVNIDCASESNFTPLYLAVLRGNHDTVKLLLEKGADPNMGISDSHTGDDQWTPLHAATDDGFMKCIRLLLDNGANPNIPGPSGPPLHWAVTNARIDVLDMLLKAGADPQSEVLKKPLLVTSVGSELKEAGLSMLKRLLELKLDVNCKDGEGITPLTTLIRSYENKPADEYVQRDKALRMLIDHGADVSLPNNGMWTPLQYAVMVNYGTAANMLLEAGADPNLTLKENRAPLCSALHYPKLVRLLLEKGANPDVGFDRGFTPLTYVACFGFTDTAELLLEHGASVDLEYGLGVEDPLNDWVKGWTPLMCATHQGYDGIVRILAEAGADMRRRDKETGKSIVHLAIFGETLSTILEFPSRIDLNATANNGLGVLHYRDLQLTDLKRLVNAGADVDIGEGEGPTPLQVYADCDFEKVKYIVKHGGNVNSLSPHHGSPLHQACRAGQFDIIKFLVEHGANVDATEDFLGTPLQALFLAQSPIDALEHENMVRYLLSGHESTQADVTVKAGVWGYAINSAAFGSLPSAINLILDQEHAKVNAEDDMGRMPIHFAACNGLANFEILLQRGGDIYAKDKQGRTPLHWAAQTGKLQVLKKIISLMGDKLDIDVPDIDGWTPLCWAPRNGLTLLKPENAGEPSLSADVVGLLIEHGARTDVIVKQGEDTWTPLSIAYYHGGDPDVLSLLDSSVPTEQDNNEDTAEGTETKVKAIAKKGVELENACCDYCLSCIYGLSWSCEEQYEEGEHKVSATNTSSSSDTFSNSGSDSDSGSNHSEAGKDNKDSS</sequence>
<feature type="repeat" description="ANK" evidence="4">
    <location>
        <begin position="1395"/>
        <end position="1427"/>
    </location>
</feature>
<dbReference type="SUPFAM" id="SSF48403">
    <property type="entry name" value="Ankyrin repeat"/>
    <property type="match status" value="2"/>
</dbReference>
<proteinExistence type="predicted"/>
<feature type="repeat" description="ANK" evidence="4">
    <location>
        <begin position="1434"/>
        <end position="1466"/>
    </location>
</feature>
<feature type="repeat" description="ANK" evidence="4">
    <location>
        <begin position="1328"/>
        <end position="1360"/>
    </location>
</feature>
<feature type="repeat" description="ANK" evidence="4">
    <location>
        <begin position="1958"/>
        <end position="1980"/>
    </location>
</feature>
<dbReference type="PANTHER" id="PTHR24161:SF85">
    <property type="entry name" value="PALMITOYLTRANSFERASE HIP14"/>
    <property type="match status" value="1"/>
</dbReference>
<dbReference type="OrthoDB" id="341259at2759"/>
<evidence type="ECO:0000259" key="6">
    <source>
        <dbReference type="Pfam" id="PF24883"/>
    </source>
</evidence>
<dbReference type="Pfam" id="PF24883">
    <property type="entry name" value="NPHP3_N"/>
    <property type="match status" value="1"/>
</dbReference>
<dbReference type="PANTHER" id="PTHR24161">
    <property type="entry name" value="ANK_REP_REGION DOMAIN-CONTAINING PROTEIN-RELATED"/>
    <property type="match status" value="1"/>
</dbReference>
<evidence type="ECO:0000256" key="1">
    <source>
        <dbReference type="ARBA" id="ARBA00012210"/>
    </source>
</evidence>
<feature type="repeat" description="ANK" evidence="4">
    <location>
        <begin position="1686"/>
        <end position="1718"/>
    </location>
</feature>
<evidence type="ECO:0000313" key="8">
    <source>
        <dbReference type="Proteomes" id="UP000737391"/>
    </source>
</evidence>
<dbReference type="SUPFAM" id="SSF140860">
    <property type="entry name" value="Pseudo ankyrin repeat-like"/>
    <property type="match status" value="2"/>
</dbReference>
<dbReference type="InterPro" id="IPR036770">
    <property type="entry name" value="Ankyrin_rpt-contain_sf"/>
</dbReference>
<dbReference type="Gene3D" id="1.25.40.20">
    <property type="entry name" value="Ankyrin repeat-containing domain"/>
    <property type="match status" value="4"/>
</dbReference>
<feature type="repeat" description="ANK" evidence="4">
    <location>
        <begin position="1361"/>
        <end position="1394"/>
    </location>
</feature>
<feature type="domain" description="Nephrocystin 3-like N-terminal" evidence="6">
    <location>
        <begin position="724"/>
        <end position="881"/>
    </location>
</feature>
<organism evidence="7 8">
    <name type="scientific">Fusarium agapanthi</name>
    <dbReference type="NCBI Taxonomy" id="1803897"/>
    <lineage>
        <taxon>Eukaryota</taxon>
        <taxon>Fungi</taxon>
        <taxon>Dikarya</taxon>
        <taxon>Ascomycota</taxon>
        <taxon>Pezizomycotina</taxon>
        <taxon>Sordariomycetes</taxon>
        <taxon>Hypocreomycetidae</taxon>
        <taxon>Hypocreales</taxon>
        <taxon>Nectriaceae</taxon>
        <taxon>Fusarium</taxon>
        <taxon>Fusarium fujikuroi species complex</taxon>
    </lineage>
</organism>
<feature type="repeat" description="ANK" evidence="4">
    <location>
        <begin position="1466"/>
        <end position="1492"/>
    </location>
</feature>
<evidence type="ECO:0000256" key="4">
    <source>
        <dbReference type="PROSITE-ProRule" id="PRU00023"/>
    </source>
</evidence>
<evidence type="ECO:0000256" key="5">
    <source>
        <dbReference type="SAM" id="MobiDB-lite"/>
    </source>
</evidence>
<feature type="compositionally biased region" description="Low complexity" evidence="5">
    <location>
        <begin position="2128"/>
        <end position="2153"/>
    </location>
</feature>
<comment type="caution">
    <text evidence="7">The sequence shown here is derived from an EMBL/GenBank/DDBJ whole genome shotgun (WGS) entry which is preliminary data.</text>
</comment>
<feature type="repeat" description="ANK" evidence="4">
    <location>
        <begin position="1642"/>
        <end position="1674"/>
    </location>
</feature>
<dbReference type="InterPro" id="IPR056884">
    <property type="entry name" value="NPHP3-like_N"/>
</dbReference>
<feature type="region of interest" description="Disordered" evidence="5">
    <location>
        <begin position="2122"/>
        <end position="2163"/>
    </location>
</feature>
<feature type="repeat" description="ANK" evidence="4">
    <location>
        <begin position="1815"/>
        <end position="1847"/>
    </location>
</feature>
<dbReference type="EC" id="2.3.1.225" evidence="1"/>
<accession>A0A9P5EBA7</accession>
<name>A0A9P5EBA7_9HYPO</name>